<dbReference type="CDD" id="cd07826">
    <property type="entry name" value="SRPBCC_CalC_Aha1-like_9"/>
    <property type="match status" value="1"/>
</dbReference>
<dbReference type="Pfam" id="PF08327">
    <property type="entry name" value="AHSA1"/>
    <property type="match status" value="1"/>
</dbReference>
<evidence type="ECO:0000313" key="3">
    <source>
        <dbReference type="EMBL" id="GIG44638.1"/>
    </source>
</evidence>
<comment type="similarity">
    <text evidence="1">Belongs to the AHA1 family.</text>
</comment>
<accession>A0A919UBG9</accession>
<organism evidence="3 4">
    <name type="scientific">Dactylosporangium siamense</name>
    <dbReference type="NCBI Taxonomy" id="685454"/>
    <lineage>
        <taxon>Bacteria</taxon>
        <taxon>Bacillati</taxon>
        <taxon>Actinomycetota</taxon>
        <taxon>Actinomycetes</taxon>
        <taxon>Micromonosporales</taxon>
        <taxon>Micromonosporaceae</taxon>
        <taxon>Dactylosporangium</taxon>
    </lineage>
</organism>
<dbReference type="Proteomes" id="UP000660611">
    <property type="component" value="Unassembled WGS sequence"/>
</dbReference>
<name>A0A919UBG9_9ACTN</name>
<dbReference type="SUPFAM" id="SSF54593">
    <property type="entry name" value="Glyoxalase/Bleomycin resistance protein/Dihydroxybiphenyl dioxygenase"/>
    <property type="match status" value="1"/>
</dbReference>
<dbReference type="InterPro" id="IPR023393">
    <property type="entry name" value="START-like_dom_sf"/>
</dbReference>
<dbReference type="InterPro" id="IPR029068">
    <property type="entry name" value="Glyas_Bleomycin-R_OHBP_Dase"/>
</dbReference>
<evidence type="ECO:0000259" key="2">
    <source>
        <dbReference type="PROSITE" id="PS51819"/>
    </source>
</evidence>
<comment type="caution">
    <text evidence="3">The sequence shown here is derived from an EMBL/GenBank/DDBJ whole genome shotgun (WGS) entry which is preliminary data.</text>
</comment>
<dbReference type="EMBL" id="BONQ01000040">
    <property type="protein sequence ID" value="GIG44638.1"/>
    <property type="molecule type" value="Genomic_DNA"/>
</dbReference>
<proteinExistence type="inferred from homology"/>
<evidence type="ECO:0000256" key="1">
    <source>
        <dbReference type="ARBA" id="ARBA00006817"/>
    </source>
</evidence>
<evidence type="ECO:0000313" key="4">
    <source>
        <dbReference type="Proteomes" id="UP000660611"/>
    </source>
</evidence>
<dbReference type="InterPro" id="IPR037523">
    <property type="entry name" value="VOC_core"/>
</dbReference>
<dbReference type="Gene3D" id="3.30.530.20">
    <property type="match status" value="1"/>
</dbReference>
<keyword evidence="4" id="KW-1185">Reference proteome</keyword>
<gene>
    <name evidence="3" type="ORF">Dsi01nite_026790</name>
</gene>
<dbReference type="AlphaFoldDB" id="A0A919UBG9"/>
<dbReference type="InterPro" id="IPR004360">
    <property type="entry name" value="Glyas_Fos-R_dOase_dom"/>
</dbReference>
<reference evidence="3" key="1">
    <citation type="submission" date="2021-01" db="EMBL/GenBank/DDBJ databases">
        <title>Whole genome shotgun sequence of Dactylosporangium siamense NBRC 106093.</title>
        <authorList>
            <person name="Komaki H."/>
            <person name="Tamura T."/>
        </authorList>
    </citation>
    <scope>NUCLEOTIDE SEQUENCE</scope>
    <source>
        <strain evidence="3">NBRC 106093</strain>
    </source>
</reference>
<protein>
    <recommendedName>
        <fullName evidence="2">VOC domain-containing protein</fullName>
    </recommendedName>
</protein>
<feature type="domain" description="VOC" evidence="2">
    <location>
        <begin position="171"/>
        <end position="289"/>
    </location>
</feature>
<sequence>MTTTNDRPGVTTFELPSDTDIQIRRTVAAPRSLVFDCYTKPEHLPNWMAGPPGWSMQVCEIDLRPGGAFRYVLRGEGAAELILSGTFQEVERPLRVVSTESWGPDWPQTLNTLTFTAMGSTTTITTLVRYPSKEARDAALQSGMKEGMEAGFTSLETYVRGVDLPPAPDMRLELVPVPVSDVDRALAFYVDLLGFNLDHDVRPPGSGARITQLTPPGSACSIVLYKDIPGLDLPVGTLRGLHLVVADIHKAREALLARGVEAGGVDDMGGVYYVAFADPDGNTWLLQEMPSGARRPEGS</sequence>
<dbReference type="PANTHER" id="PTHR36437:SF2">
    <property type="entry name" value="GLYOXALASE_BLEOMYCIN RESISTANCE PROTEIN_DIOXYGENASE"/>
    <property type="match status" value="1"/>
</dbReference>
<dbReference type="PROSITE" id="PS51819">
    <property type="entry name" value="VOC"/>
    <property type="match status" value="1"/>
</dbReference>
<dbReference type="Gene3D" id="3.10.180.10">
    <property type="entry name" value="2,3-Dihydroxybiphenyl 1,2-Dioxygenase, domain 1"/>
    <property type="match status" value="1"/>
</dbReference>
<dbReference type="InterPro" id="IPR013538">
    <property type="entry name" value="ASHA1/2-like_C"/>
</dbReference>
<dbReference type="PANTHER" id="PTHR36437">
    <property type="entry name" value="GLYOXALASE/BLEOMYCIN RESISTANCE PROTEIN/DIOXYGENASE"/>
    <property type="match status" value="1"/>
</dbReference>
<dbReference type="Pfam" id="PF00903">
    <property type="entry name" value="Glyoxalase"/>
    <property type="match status" value="1"/>
</dbReference>
<dbReference type="SUPFAM" id="SSF55961">
    <property type="entry name" value="Bet v1-like"/>
    <property type="match status" value="1"/>
</dbReference>